<organism evidence="11 12">
    <name type="scientific">Bisgaardia hudsonensis</name>
    <dbReference type="NCBI Taxonomy" id="109472"/>
    <lineage>
        <taxon>Bacteria</taxon>
        <taxon>Pseudomonadati</taxon>
        <taxon>Pseudomonadota</taxon>
        <taxon>Gammaproteobacteria</taxon>
        <taxon>Pasteurellales</taxon>
        <taxon>Pasteurellaceae</taxon>
        <taxon>Bisgaardia</taxon>
    </lineage>
</organism>
<evidence type="ECO:0000256" key="6">
    <source>
        <dbReference type="ARBA" id="ARBA00023237"/>
    </source>
</evidence>
<feature type="signal peptide" evidence="8">
    <location>
        <begin position="1"/>
        <end position="25"/>
    </location>
</feature>
<feature type="chain" id="PRO_5020355365" evidence="8">
    <location>
        <begin position="26"/>
        <end position="496"/>
    </location>
</feature>
<proteinExistence type="inferred from homology"/>
<evidence type="ECO:0000256" key="1">
    <source>
        <dbReference type="ARBA" id="ARBA00004571"/>
    </source>
</evidence>
<keyword evidence="6" id="KW-0998">Cell outer membrane</keyword>
<evidence type="ECO:0000256" key="8">
    <source>
        <dbReference type="SAM" id="SignalP"/>
    </source>
</evidence>
<comment type="caution">
    <text evidence="11">The sequence shown here is derived from an EMBL/GenBank/DDBJ whole genome shotgun (WGS) entry which is preliminary data.</text>
</comment>
<dbReference type="SUPFAM" id="SSF56935">
    <property type="entry name" value="Porins"/>
    <property type="match status" value="1"/>
</dbReference>
<keyword evidence="12" id="KW-1185">Reference proteome</keyword>
<dbReference type="SUPFAM" id="SSF48452">
    <property type="entry name" value="TPR-like"/>
    <property type="match status" value="1"/>
</dbReference>
<evidence type="ECO:0000259" key="10">
    <source>
        <dbReference type="Pfam" id="PF24575"/>
    </source>
</evidence>
<evidence type="ECO:0000256" key="7">
    <source>
        <dbReference type="ARBA" id="ARBA00023609"/>
    </source>
</evidence>
<feature type="domain" description="Surface lipoprotein assembly modifier C-terminal" evidence="9">
    <location>
        <begin position="206"/>
        <end position="496"/>
    </location>
</feature>
<evidence type="ECO:0000313" key="12">
    <source>
        <dbReference type="Proteomes" id="UP000294841"/>
    </source>
</evidence>
<sequence>MMAKKYVKKFIFSTLVIAMASTAFANQEQQRVNEHLADQRIQDELYPKHQNNFKTSINRDIFKKNTNNLNRLVISKEELTTRPDLVIRGLLAAVKQGNTDNVALLFPIYQKFPSKFKDTILTQWAEAILAKNEQNYDLSIRSYRKLLSTTPHILPAQLQLAIVLFENNELEAAENQFYKLRAEPIPNELQLLIIKYLNAIQQRDRWTFSGGVTYLNDPNINNAPKSTIIHQGSGILKAEPAESAEGIGFNFDIGKKWSWRDGFFNDLNLSTDGKYYWNNKKYNEVSISGRLGIGYQNGKMLFSISPFMTQVLYGGGSKNSETLKRFSKSTGITLNFNYWLSPKWQFTNSYEYAEQRYSTRKHLNGNYHSISTGLIFYANAQRRLFTNLNYQRNAARDKDDSFFRRGITLGWLEEWNKGLSTRFSASLAQKRHKGPIPFFGVIQRKEYGFQASVWHRAVHYWGITPRLTYSFNKTRANHPFYSYDKHKVFIDFSKQF</sequence>
<name>A0A4R2MT37_9PAST</name>
<dbReference type="GO" id="GO:0009279">
    <property type="term" value="C:cell outer membrane"/>
    <property type="evidence" value="ECO:0007669"/>
    <property type="project" value="UniProtKB-SubCell"/>
</dbReference>
<evidence type="ECO:0000256" key="2">
    <source>
        <dbReference type="ARBA" id="ARBA00022452"/>
    </source>
</evidence>
<keyword evidence="5" id="KW-0472">Membrane</keyword>
<dbReference type="Pfam" id="PF04575">
    <property type="entry name" value="SlipAM"/>
    <property type="match status" value="1"/>
</dbReference>
<dbReference type="Gene3D" id="1.25.40.10">
    <property type="entry name" value="Tetratricopeptide repeat domain"/>
    <property type="match status" value="1"/>
</dbReference>
<dbReference type="Proteomes" id="UP000294841">
    <property type="component" value="Unassembled WGS sequence"/>
</dbReference>
<evidence type="ECO:0000259" key="9">
    <source>
        <dbReference type="Pfam" id="PF04575"/>
    </source>
</evidence>
<evidence type="ECO:0000256" key="3">
    <source>
        <dbReference type="ARBA" id="ARBA00022692"/>
    </source>
</evidence>
<comment type="similarity">
    <text evidence="7">Belongs to the Slam family.</text>
</comment>
<gene>
    <name evidence="11" type="ORF">EV697_10733</name>
</gene>
<keyword evidence="3" id="KW-0812">Transmembrane</keyword>
<dbReference type="Pfam" id="PF24575">
    <property type="entry name" value="TPR_Slam"/>
    <property type="match status" value="1"/>
</dbReference>
<evidence type="ECO:0000256" key="4">
    <source>
        <dbReference type="ARBA" id="ARBA00022729"/>
    </source>
</evidence>
<accession>A0A4R2MT37</accession>
<evidence type="ECO:0000313" key="11">
    <source>
        <dbReference type="EMBL" id="TCP11482.1"/>
    </source>
</evidence>
<reference evidence="11 12" key="1">
    <citation type="submission" date="2019-03" db="EMBL/GenBank/DDBJ databases">
        <title>Genomic Encyclopedia of Type Strains, Phase IV (KMG-IV): sequencing the most valuable type-strain genomes for metagenomic binning, comparative biology and taxonomic classification.</title>
        <authorList>
            <person name="Goeker M."/>
        </authorList>
    </citation>
    <scope>NUCLEOTIDE SEQUENCE [LARGE SCALE GENOMIC DNA]</scope>
    <source>
        <strain evidence="11 12">DSM 28231</strain>
    </source>
</reference>
<evidence type="ECO:0000256" key="5">
    <source>
        <dbReference type="ARBA" id="ARBA00023136"/>
    </source>
</evidence>
<comment type="subcellular location">
    <subcellularLocation>
        <location evidence="1">Cell outer membrane</location>
        <topology evidence="1">Multi-pass membrane protein</topology>
    </subcellularLocation>
</comment>
<protein>
    <submittedName>
        <fullName evidence="11">Uncharacterized protein DUF560</fullName>
    </submittedName>
</protein>
<keyword evidence="2" id="KW-1134">Transmembrane beta strand</keyword>
<dbReference type="InterPro" id="IPR011990">
    <property type="entry name" value="TPR-like_helical_dom_sf"/>
</dbReference>
<dbReference type="EMBL" id="SLXI01000007">
    <property type="protein sequence ID" value="TCP11482.1"/>
    <property type="molecule type" value="Genomic_DNA"/>
</dbReference>
<dbReference type="AlphaFoldDB" id="A0A4R2MT37"/>
<keyword evidence="4 8" id="KW-0732">Signal</keyword>
<dbReference type="RefSeq" id="WP_236824057.1">
    <property type="nucleotide sequence ID" value="NZ_CP016605.1"/>
</dbReference>
<dbReference type="InterPro" id="IPR007655">
    <property type="entry name" value="Slam_C"/>
</dbReference>
<feature type="domain" description="Surface lipoprotein assembly modifier N-terminal TPR repeats region" evidence="10">
    <location>
        <begin position="73"/>
        <end position="177"/>
    </location>
</feature>
<dbReference type="InterPro" id="IPR057556">
    <property type="entry name" value="TPR_Slam"/>
</dbReference>